<evidence type="ECO:0000256" key="1">
    <source>
        <dbReference type="ARBA" id="ARBA00022741"/>
    </source>
</evidence>
<evidence type="ECO:0000313" key="5">
    <source>
        <dbReference type="Proteomes" id="UP000696573"/>
    </source>
</evidence>
<keyword evidence="2" id="KW-0342">GTP-binding</keyword>
<dbReference type="Gene3D" id="3.40.50.300">
    <property type="entry name" value="P-loop containing nucleotide triphosphate hydrolases"/>
    <property type="match status" value="1"/>
</dbReference>
<dbReference type="NCBIfam" id="TIGR00231">
    <property type="entry name" value="small_GTP"/>
    <property type="match status" value="1"/>
</dbReference>
<gene>
    <name evidence="4" type="ORF">CRHIZ90672A_00008175</name>
</gene>
<feature type="region of interest" description="Disordered" evidence="3">
    <location>
        <begin position="186"/>
        <end position="220"/>
    </location>
</feature>
<dbReference type="PRINTS" id="PR00449">
    <property type="entry name" value="RASTRNSFRMNG"/>
</dbReference>
<organism evidence="4 5">
    <name type="scientific">Clonostachys rhizophaga</name>
    <dbReference type="NCBI Taxonomy" id="160324"/>
    <lineage>
        <taxon>Eukaryota</taxon>
        <taxon>Fungi</taxon>
        <taxon>Dikarya</taxon>
        <taxon>Ascomycota</taxon>
        <taxon>Pezizomycotina</taxon>
        <taxon>Sordariomycetes</taxon>
        <taxon>Hypocreomycetidae</taxon>
        <taxon>Hypocreales</taxon>
        <taxon>Bionectriaceae</taxon>
        <taxon>Clonostachys</taxon>
    </lineage>
</organism>
<proteinExistence type="predicted"/>
<keyword evidence="5" id="KW-1185">Reference proteome</keyword>
<dbReference type="SMART" id="SM00175">
    <property type="entry name" value="RAB"/>
    <property type="match status" value="1"/>
</dbReference>
<dbReference type="GO" id="GO:0016020">
    <property type="term" value="C:membrane"/>
    <property type="evidence" value="ECO:0007669"/>
    <property type="project" value="InterPro"/>
</dbReference>
<dbReference type="PROSITE" id="PS51420">
    <property type="entry name" value="RHO"/>
    <property type="match status" value="1"/>
</dbReference>
<feature type="compositionally biased region" description="Low complexity" evidence="3">
    <location>
        <begin position="194"/>
        <end position="204"/>
    </location>
</feature>
<reference evidence="4" key="1">
    <citation type="submission" date="2021-10" db="EMBL/GenBank/DDBJ databases">
        <authorList>
            <person name="Piombo E."/>
        </authorList>
    </citation>
    <scope>NUCLEOTIDE SEQUENCE</scope>
</reference>
<dbReference type="GO" id="GO:0005525">
    <property type="term" value="F:GTP binding"/>
    <property type="evidence" value="ECO:0007669"/>
    <property type="project" value="UniProtKB-KW"/>
</dbReference>
<evidence type="ECO:0000256" key="3">
    <source>
        <dbReference type="SAM" id="MobiDB-lite"/>
    </source>
</evidence>
<dbReference type="SMART" id="SM00176">
    <property type="entry name" value="RAN"/>
    <property type="match status" value="1"/>
</dbReference>
<comment type="caution">
    <text evidence="4">The sequence shown here is derived from an EMBL/GenBank/DDBJ whole genome shotgun (WGS) entry which is preliminary data.</text>
</comment>
<feature type="compositionally biased region" description="Polar residues" evidence="3">
    <location>
        <begin position="205"/>
        <end position="214"/>
    </location>
</feature>
<dbReference type="GO" id="GO:0003924">
    <property type="term" value="F:GTPase activity"/>
    <property type="evidence" value="ECO:0007669"/>
    <property type="project" value="InterPro"/>
</dbReference>
<dbReference type="Pfam" id="PF00071">
    <property type="entry name" value="Ras"/>
    <property type="match status" value="1"/>
</dbReference>
<dbReference type="SMART" id="SM00173">
    <property type="entry name" value="RAS"/>
    <property type="match status" value="1"/>
</dbReference>
<keyword evidence="1" id="KW-0547">Nucleotide-binding</keyword>
<dbReference type="PROSITE" id="PS51419">
    <property type="entry name" value="RAB"/>
    <property type="match status" value="1"/>
</dbReference>
<evidence type="ECO:0000313" key="4">
    <source>
        <dbReference type="EMBL" id="CAH0025385.1"/>
    </source>
</evidence>
<dbReference type="OrthoDB" id="5976022at2759"/>
<dbReference type="InterPro" id="IPR020849">
    <property type="entry name" value="Small_GTPase_Ras-type"/>
</dbReference>
<sequence>MLNAPSKMSVSNHLRQGRMLLHKVVILGDGGVGKTAITNQFVVQYFVEIYDPTGGEDYRKQTVVDGTPCMVEVLDTAGQDEYVALRDLWIREGDAFLLVFSITSRNSFTNVRKYYQQIQNIKKSKVPLILVGNKCDLSSTDREVSNEEAETLAKELNSTFIETSAKTTHNIDETFHNLIRLHREHKAEKEQKAAEAATAEAQTKGASQTDSSGVKKTGWRKRLSGFIKSLDKNKGG</sequence>
<accession>A0A9N9VK55</accession>
<dbReference type="InterPro" id="IPR005225">
    <property type="entry name" value="Small_GTP-bd"/>
</dbReference>
<evidence type="ECO:0000256" key="2">
    <source>
        <dbReference type="ARBA" id="ARBA00023134"/>
    </source>
</evidence>
<dbReference type="GO" id="GO:0007165">
    <property type="term" value="P:signal transduction"/>
    <property type="evidence" value="ECO:0007669"/>
    <property type="project" value="InterPro"/>
</dbReference>
<protein>
    <submittedName>
        <fullName evidence="4">Uncharacterized protein</fullName>
    </submittedName>
</protein>
<dbReference type="EMBL" id="CABFNQ020000710">
    <property type="protein sequence ID" value="CAH0025385.1"/>
    <property type="molecule type" value="Genomic_DNA"/>
</dbReference>
<dbReference type="Proteomes" id="UP000696573">
    <property type="component" value="Unassembled WGS sequence"/>
</dbReference>
<dbReference type="CDD" id="cd00876">
    <property type="entry name" value="Ras"/>
    <property type="match status" value="1"/>
</dbReference>
<dbReference type="InterPro" id="IPR027417">
    <property type="entry name" value="P-loop_NTPase"/>
</dbReference>
<dbReference type="SMART" id="SM00174">
    <property type="entry name" value="RHO"/>
    <property type="match status" value="1"/>
</dbReference>
<dbReference type="PROSITE" id="PS51421">
    <property type="entry name" value="RAS"/>
    <property type="match status" value="1"/>
</dbReference>
<dbReference type="PANTHER" id="PTHR24070">
    <property type="entry name" value="RAS, DI-RAS, AND RHEB FAMILY MEMBERS OF SMALL GTPASE SUPERFAMILY"/>
    <property type="match status" value="1"/>
</dbReference>
<name>A0A9N9VK55_9HYPO</name>
<dbReference type="AlphaFoldDB" id="A0A9N9VK55"/>
<dbReference type="InterPro" id="IPR001806">
    <property type="entry name" value="Small_GTPase"/>
</dbReference>
<dbReference type="SUPFAM" id="SSF52540">
    <property type="entry name" value="P-loop containing nucleoside triphosphate hydrolases"/>
    <property type="match status" value="1"/>
</dbReference>
<dbReference type="FunFam" id="3.40.50.300:FF:001423">
    <property type="entry name" value="Ras family GTPase"/>
    <property type="match status" value="1"/>
</dbReference>